<protein>
    <submittedName>
        <fullName evidence="1">Uncharacterized protein</fullName>
    </submittedName>
</protein>
<accession>A8WIG4</accession>
<proteinExistence type="predicted"/>
<organism evidence="1 2">
    <name type="scientific">Prochlorococcus marinus subsp. pastoris (strain CCMP1986 / NIES-2087 / MED4)</name>
    <dbReference type="NCBI Taxonomy" id="59919"/>
    <lineage>
        <taxon>Bacteria</taxon>
        <taxon>Bacillati</taxon>
        <taxon>Cyanobacteriota</taxon>
        <taxon>Cyanophyceae</taxon>
        <taxon>Synechococcales</taxon>
        <taxon>Prochlorococcaceae</taxon>
        <taxon>Prochlorococcus</taxon>
    </lineage>
</organism>
<evidence type="ECO:0000313" key="1">
    <source>
        <dbReference type="EMBL" id="CAP16451.1"/>
    </source>
</evidence>
<evidence type="ECO:0000313" key="2">
    <source>
        <dbReference type="Proteomes" id="UP000001026"/>
    </source>
</evidence>
<dbReference type="AlphaFoldDB" id="A8WIG4"/>
<dbReference type="RefSeq" id="WP_036930275.1">
    <property type="nucleotide sequence ID" value="NC_005072.1"/>
</dbReference>
<gene>
    <name evidence="1" type="ordered locus">PMM1946</name>
</gene>
<dbReference type="EMBL" id="BX548174">
    <property type="protein sequence ID" value="CAP16451.1"/>
    <property type="molecule type" value="Genomic_DNA"/>
</dbReference>
<dbReference type="OrthoDB" id="9901158at2"/>
<reference evidence="1 2" key="1">
    <citation type="journal article" date="2003" name="Nature">
        <title>Genome divergence in two Prochlorococcus ecotypes reflects oceanic niche differentiation.</title>
        <authorList>
            <person name="Rocap G."/>
            <person name="Larimer F.W."/>
            <person name="Lamerdin J.E."/>
            <person name="Malfatti S."/>
            <person name="Chain P."/>
            <person name="Ahlgren N.A."/>
            <person name="Arellano A."/>
            <person name="Coleman M."/>
            <person name="Hauser L."/>
            <person name="Hess W.R."/>
            <person name="Johnson Z.I."/>
            <person name="Land M.L."/>
            <person name="Lindell D."/>
            <person name="Post A.F."/>
            <person name="Regala W."/>
            <person name="Shah M."/>
            <person name="Shaw S.L."/>
            <person name="Steglich C."/>
            <person name="Sullivan M.B."/>
            <person name="Ting C.S."/>
            <person name="Tolonen A."/>
            <person name="Webb E.A."/>
            <person name="Zinser E.R."/>
            <person name="Chisholm S.W."/>
        </authorList>
    </citation>
    <scope>NUCLEOTIDE SEQUENCE [LARGE SCALE GENOMIC DNA]</scope>
    <source>
        <strain evidence="2">CCMP1986 / NIES-2087 / MED4</strain>
    </source>
</reference>
<dbReference type="HOGENOM" id="CLU_2790637_0_0_3"/>
<name>A8WIG4_PROMP</name>
<dbReference type="KEGG" id="pmm:PMM1946"/>
<sequence length="68" mass="8374">MKKYFLNFLSIFKHKKDTKIYSIQELNQLRQREKKIQLARKSRAYISDLNKRQKSWVEISNRKSRKVS</sequence>
<dbReference type="Proteomes" id="UP000001026">
    <property type="component" value="Chromosome"/>
</dbReference>